<dbReference type="GO" id="GO:0050313">
    <property type="term" value="F:sulfur dioxygenase activity"/>
    <property type="evidence" value="ECO:0007669"/>
    <property type="project" value="InterPro"/>
</dbReference>
<dbReference type="CDD" id="cd00158">
    <property type="entry name" value="RHOD"/>
    <property type="match status" value="2"/>
</dbReference>
<dbReference type="PANTHER" id="PTHR43084">
    <property type="entry name" value="PERSULFIDE DIOXYGENASE ETHE1"/>
    <property type="match status" value="1"/>
</dbReference>
<accession>A0A840IBJ1</accession>
<evidence type="ECO:0000259" key="2">
    <source>
        <dbReference type="PROSITE" id="PS50206"/>
    </source>
</evidence>
<dbReference type="SMART" id="SM00450">
    <property type="entry name" value="RHOD"/>
    <property type="match status" value="2"/>
</dbReference>
<dbReference type="Gene3D" id="3.60.15.10">
    <property type="entry name" value="Ribonuclease Z/Hydroxyacylglutathione hydrolase-like"/>
    <property type="match status" value="1"/>
</dbReference>
<dbReference type="GO" id="GO:0004792">
    <property type="term" value="F:thiosulfate-cyanide sulfurtransferase activity"/>
    <property type="evidence" value="ECO:0007669"/>
    <property type="project" value="InterPro"/>
</dbReference>
<evidence type="ECO:0000313" key="3">
    <source>
        <dbReference type="EMBL" id="MBB4661603.1"/>
    </source>
</evidence>
<dbReference type="InterPro" id="IPR036873">
    <property type="entry name" value="Rhodanese-like_dom_sf"/>
</dbReference>
<evidence type="ECO:0000313" key="4">
    <source>
        <dbReference type="Proteomes" id="UP000585272"/>
    </source>
</evidence>
<dbReference type="AlphaFoldDB" id="A0A840IBJ1"/>
<dbReference type="PANTHER" id="PTHR43084:SF1">
    <property type="entry name" value="PERSULFIDE DIOXYGENASE ETHE1, MITOCHONDRIAL"/>
    <property type="match status" value="1"/>
</dbReference>
<dbReference type="Pfam" id="PF00753">
    <property type="entry name" value="Lactamase_B"/>
    <property type="match status" value="1"/>
</dbReference>
<dbReference type="InterPro" id="IPR001763">
    <property type="entry name" value="Rhodanese-like_dom"/>
</dbReference>
<dbReference type="SUPFAM" id="SSF52821">
    <property type="entry name" value="Rhodanese/Cell cycle control phosphatase"/>
    <property type="match status" value="2"/>
</dbReference>
<comment type="caution">
    <text evidence="3">The sequence shown here is derived from an EMBL/GenBank/DDBJ whole genome shotgun (WGS) entry which is preliminary data.</text>
</comment>
<dbReference type="Proteomes" id="UP000585272">
    <property type="component" value="Unassembled WGS sequence"/>
</dbReference>
<dbReference type="GO" id="GO:0006749">
    <property type="term" value="P:glutathione metabolic process"/>
    <property type="evidence" value="ECO:0007669"/>
    <property type="project" value="InterPro"/>
</dbReference>
<name>A0A840IBJ1_9ACTN</name>
<dbReference type="Gene3D" id="3.40.250.10">
    <property type="entry name" value="Rhodanese-like domain"/>
    <property type="match status" value="2"/>
</dbReference>
<gene>
    <name evidence="3" type="ORF">BDZ31_001176</name>
</gene>
<sequence length="462" mass="50002">MTRMLLRQVIHDDLGCASYLVGDAGAGVAAVVDPRYDVGEYLSLARFLGVRIAHVLETHTHADHVSGHGRLAAATGATIHIHRLAQARFEHVPFDDGWELELGELRVRALHTPGHRPEHTAFTLHDVGRADEPWAVLTGDSLFVGDVARPDLAIEKRDGARGIFRSLHERLLTLPDMTEVWPGHLGGSMCGGPGMDLKVASTIGYERRHNARLQERDEERWVEQAVAGLGPQPPNFEAIVALNNGPLLAGGAELPPLEPHEVERRAGAGALVVDVRTDVQFDDAHIPGAVSIPIQHAGFGTKLAWVLAPDQPLVLVGRDDDDAEHAAALALAVGVRRFDGRLAGGMTTWRADGMPVARIERVAAERLPERRASDPELQVLDVRERSEWEAGRLPGSLHAPYHELRELPEAIDPRRPVAAICASGQRSGVAASLLARLGVREVVHVVRGGVGTLERAGVPLER</sequence>
<evidence type="ECO:0000256" key="1">
    <source>
        <dbReference type="ARBA" id="ARBA00022723"/>
    </source>
</evidence>
<dbReference type="InterPro" id="IPR051682">
    <property type="entry name" value="Mito_Persulfide_Diox"/>
</dbReference>
<dbReference type="GO" id="GO:0070813">
    <property type="term" value="P:hydrogen sulfide metabolic process"/>
    <property type="evidence" value="ECO:0007669"/>
    <property type="project" value="TreeGrafter"/>
</dbReference>
<dbReference type="GO" id="GO:0046872">
    <property type="term" value="F:metal ion binding"/>
    <property type="evidence" value="ECO:0007669"/>
    <property type="project" value="UniProtKB-KW"/>
</dbReference>
<dbReference type="SUPFAM" id="SSF56281">
    <property type="entry name" value="Metallo-hydrolase/oxidoreductase"/>
    <property type="match status" value="1"/>
</dbReference>
<dbReference type="CDD" id="cd07724">
    <property type="entry name" value="POD-like_MBL-fold"/>
    <property type="match status" value="1"/>
</dbReference>
<proteinExistence type="predicted"/>
<feature type="domain" description="Rhodanese" evidence="2">
    <location>
        <begin position="373"/>
        <end position="462"/>
    </location>
</feature>
<keyword evidence="1" id="KW-0479">Metal-binding</keyword>
<feature type="domain" description="Rhodanese" evidence="2">
    <location>
        <begin position="266"/>
        <end position="358"/>
    </location>
</feature>
<dbReference type="GO" id="GO:0016787">
    <property type="term" value="F:hydrolase activity"/>
    <property type="evidence" value="ECO:0007669"/>
    <property type="project" value="UniProtKB-KW"/>
</dbReference>
<organism evidence="3 4">
    <name type="scientific">Conexibacter arvalis</name>
    <dbReference type="NCBI Taxonomy" id="912552"/>
    <lineage>
        <taxon>Bacteria</taxon>
        <taxon>Bacillati</taxon>
        <taxon>Actinomycetota</taxon>
        <taxon>Thermoleophilia</taxon>
        <taxon>Solirubrobacterales</taxon>
        <taxon>Conexibacteraceae</taxon>
        <taxon>Conexibacter</taxon>
    </lineage>
</organism>
<dbReference type="InterPro" id="IPR001307">
    <property type="entry name" value="Thiosulphate_STrfase_CS"/>
</dbReference>
<dbReference type="PROSITE" id="PS50206">
    <property type="entry name" value="RHODANESE_3"/>
    <property type="match status" value="2"/>
</dbReference>
<keyword evidence="3" id="KW-0378">Hydrolase</keyword>
<dbReference type="Pfam" id="PF00581">
    <property type="entry name" value="Rhodanese"/>
    <property type="match status" value="2"/>
</dbReference>
<dbReference type="SMART" id="SM00849">
    <property type="entry name" value="Lactamase_B"/>
    <property type="match status" value="1"/>
</dbReference>
<keyword evidence="4" id="KW-1185">Reference proteome</keyword>
<reference evidence="3 4" key="1">
    <citation type="submission" date="2020-08" db="EMBL/GenBank/DDBJ databases">
        <title>Genomic Encyclopedia of Archaeal and Bacterial Type Strains, Phase II (KMG-II): from individual species to whole genera.</title>
        <authorList>
            <person name="Goeker M."/>
        </authorList>
    </citation>
    <scope>NUCLEOTIDE SEQUENCE [LARGE SCALE GENOMIC DNA]</scope>
    <source>
        <strain evidence="3 4">DSM 23288</strain>
    </source>
</reference>
<dbReference type="PROSITE" id="PS00380">
    <property type="entry name" value="RHODANESE_1"/>
    <property type="match status" value="1"/>
</dbReference>
<dbReference type="EMBL" id="JACHNU010000001">
    <property type="protein sequence ID" value="MBB4661603.1"/>
    <property type="molecule type" value="Genomic_DNA"/>
</dbReference>
<protein>
    <submittedName>
        <fullName evidence="3">Glyoxylase-like metal-dependent hydrolase (Beta-lactamase superfamily II)/rhodanese-related sulfurtransferase</fullName>
    </submittedName>
</protein>
<keyword evidence="3" id="KW-0808">Transferase</keyword>
<dbReference type="InterPro" id="IPR001279">
    <property type="entry name" value="Metallo-B-lactamas"/>
</dbReference>
<dbReference type="InterPro" id="IPR044528">
    <property type="entry name" value="POD-like_MBL-fold"/>
</dbReference>
<dbReference type="InterPro" id="IPR036866">
    <property type="entry name" value="RibonucZ/Hydroxyglut_hydro"/>
</dbReference>